<dbReference type="Proteomes" id="UP000177279">
    <property type="component" value="Unassembled WGS sequence"/>
</dbReference>
<sequence length="180" mass="19389">MTSKLRRLVVVSMLVLVASILAACGGEGNGITNPTPPPTEPPPPSPAATRVEFEGSNPIPGSTIRKMSADFSDGDRLVATLKFAYSENDVARSKGLTVVLRACLSTDGVTEVPFSCYGVNTRDSAVGETRHILEVMRSSEEVTKTEFIIYDVTRYVPDVNTKVDGGPFHKGVIPVSYNWK</sequence>
<dbReference type="AlphaFoldDB" id="A0A1G2TID8"/>
<feature type="signal peptide" evidence="2">
    <location>
        <begin position="1"/>
        <end position="23"/>
    </location>
</feature>
<feature type="region of interest" description="Disordered" evidence="1">
    <location>
        <begin position="29"/>
        <end position="49"/>
    </location>
</feature>
<organism evidence="3 4">
    <name type="scientific">Candidatus Zambryskibacteria bacterium RIFCSPHIGHO2_02_FULL_43_37</name>
    <dbReference type="NCBI Taxonomy" id="1802749"/>
    <lineage>
        <taxon>Bacteria</taxon>
        <taxon>Candidatus Zambryskiibacteriota</taxon>
    </lineage>
</organism>
<comment type="caution">
    <text evidence="3">The sequence shown here is derived from an EMBL/GenBank/DDBJ whole genome shotgun (WGS) entry which is preliminary data.</text>
</comment>
<evidence type="ECO:0000256" key="2">
    <source>
        <dbReference type="SAM" id="SignalP"/>
    </source>
</evidence>
<feature type="compositionally biased region" description="Pro residues" evidence="1">
    <location>
        <begin position="34"/>
        <end position="46"/>
    </location>
</feature>
<accession>A0A1G2TID8</accession>
<evidence type="ECO:0000313" key="3">
    <source>
        <dbReference type="EMBL" id="OHA96381.1"/>
    </source>
</evidence>
<protein>
    <recommendedName>
        <fullName evidence="5">Lipoprotein</fullName>
    </recommendedName>
</protein>
<reference evidence="3 4" key="1">
    <citation type="journal article" date="2016" name="Nat. Commun.">
        <title>Thousands of microbial genomes shed light on interconnected biogeochemical processes in an aquifer system.</title>
        <authorList>
            <person name="Anantharaman K."/>
            <person name="Brown C.T."/>
            <person name="Hug L.A."/>
            <person name="Sharon I."/>
            <person name="Castelle C.J."/>
            <person name="Probst A.J."/>
            <person name="Thomas B.C."/>
            <person name="Singh A."/>
            <person name="Wilkins M.J."/>
            <person name="Karaoz U."/>
            <person name="Brodie E.L."/>
            <person name="Williams K.H."/>
            <person name="Hubbard S.S."/>
            <person name="Banfield J.F."/>
        </authorList>
    </citation>
    <scope>NUCLEOTIDE SEQUENCE [LARGE SCALE GENOMIC DNA]</scope>
</reference>
<evidence type="ECO:0000256" key="1">
    <source>
        <dbReference type="SAM" id="MobiDB-lite"/>
    </source>
</evidence>
<evidence type="ECO:0000313" key="4">
    <source>
        <dbReference type="Proteomes" id="UP000177279"/>
    </source>
</evidence>
<dbReference type="EMBL" id="MHVS01000005">
    <property type="protein sequence ID" value="OHA96381.1"/>
    <property type="molecule type" value="Genomic_DNA"/>
</dbReference>
<keyword evidence="2" id="KW-0732">Signal</keyword>
<dbReference type="PROSITE" id="PS51257">
    <property type="entry name" value="PROKAR_LIPOPROTEIN"/>
    <property type="match status" value="1"/>
</dbReference>
<name>A0A1G2TID8_9BACT</name>
<gene>
    <name evidence="3" type="ORF">A3D49_00630</name>
</gene>
<proteinExistence type="predicted"/>
<feature type="chain" id="PRO_5009584567" description="Lipoprotein" evidence="2">
    <location>
        <begin position="24"/>
        <end position="180"/>
    </location>
</feature>
<evidence type="ECO:0008006" key="5">
    <source>
        <dbReference type="Google" id="ProtNLM"/>
    </source>
</evidence>